<dbReference type="Pfam" id="PF25876">
    <property type="entry name" value="HH_MFP_RND"/>
    <property type="match status" value="1"/>
</dbReference>
<dbReference type="Gene3D" id="2.40.50.100">
    <property type="match status" value="1"/>
</dbReference>
<proteinExistence type="inferred from homology"/>
<evidence type="ECO:0000313" key="6">
    <source>
        <dbReference type="Proteomes" id="UP000006241"/>
    </source>
</evidence>
<dbReference type="AlphaFoldDB" id="C2FSU9"/>
<sequence>MFYKYRTHKLGILIPLLSILFTACESKPKKEEAAAPAAAGKLPVDVIVAQEQELDQQEIFVGTLLPLREISVVSETAQKITKVAFTDGSHVSQGAVLYTLNDSDIRSRLRQVQAELKLARLNKDRMTNLLKTETVQQQEYDEALTRVSSLEAQQDYLQTELAKTVIRAPFSGRVGITKVHLGAYVSPGTALVNLQDQSSIKINFTLPERYLPLIKNGTPIQFSTGSSEEQYNASITATEPGLDAKGRSLEVQAVTNNSSGKFRAGQSVKVYFSTEQKGTTGVMVPTEALMPGGQGYNAFIIKGGIAKPVPVTISNRTETEAIITSGITSGDSIVVSNMMRVGDGTPVQAVVKK</sequence>
<dbReference type="GO" id="GO:0015562">
    <property type="term" value="F:efflux transmembrane transporter activity"/>
    <property type="evidence" value="ECO:0007669"/>
    <property type="project" value="TreeGrafter"/>
</dbReference>
<protein>
    <submittedName>
        <fullName evidence="5">Efflux transporter, RND family, MFP subunit</fullName>
    </submittedName>
</protein>
<dbReference type="Gene3D" id="2.40.420.20">
    <property type="match status" value="1"/>
</dbReference>
<dbReference type="PANTHER" id="PTHR30469:SF36">
    <property type="entry name" value="BLL3903 PROTEIN"/>
    <property type="match status" value="1"/>
</dbReference>
<name>C2FSU9_SPHSI</name>
<dbReference type="InterPro" id="IPR058625">
    <property type="entry name" value="MdtA-like_BSH"/>
</dbReference>
<dbReference type="SUPFAM" id="SSF111369">
    <property type="entry name" value="HlyD-like secretion proteins"/>
    <property type="match status" value="1"/>
</dbReference>
<dbReference type="EMBL" id="ACHB01000007">
    <property type="protein sequence ID" value="EEI94073.1"/>
    <property type="molecule type" value="Genomic_DNA"/>
</dbReference>
<evidence type="ECO:0000259" key="4">
    <source>
        <dbReference type="Pfam" id="PF25954"/>
    </source>
</evidence>
<gene>
    <name evidence="5" type="ORF">HMPREF0765_0405</name>
</gene>
<dbReference type="Gene3D" id="2.40.30.170">
    <property type="match status" value="1"/>
</dbReference>
<dbReference type="GO" id="GO:1990281">
    <property type="term" value="C:efflux pump complex"/>
    <property type="evidence" value="ECO:0007669"/>
    <property type="project" value="TreeGrafter"/>
</dbReference>
<accession>C2FSU9</accession>
<dbReference type="InterPro" id="IPR058624">
    <property type="entry name" value="MdtA-like_HH"/>
</dbReference>
<feature type="domain" description="CusB-like beta-barrel" evidence="4">
    <location>
        <begin position="202"/>
        <end position="275"/>
    </location>
</feature>
<comment type="similarity">
    <text evidence="1">Belongs to the membrane fusion protein (MFP) (TC 8.A.1) family.</text>
</comment>
<dbReference type="InterPro" id="IPR058792">
    <property type="entry name" value="Beta-barrel_RND_2"/>
</dbReference>
<dbReference type="NCBIfam" id="TIGR01730">
    <property type="entry name" value="RND_mfp"/>
    <property type="match status" value="1"/>
</dbReference>
<dbReference type="InterPro" id="IPR006143">
    <property type="entry name" value="RND_pump_MFP"/>
</dbReference>
<dbReference type="RefSeq" id="WP_003011731.1">
    <property type="nucleotide sequence ID" value="NZ_GG668635.1"/>
</dbReference>
<dbReference type="HOGENOM" id="CLU_018816_1_2_10"/>
<feature type="domain" description="Multidrug resistance protein MdtA-like barrel-sandwich hybrid" evidence="3">
    <location>
        <begin position="71"/>
        <end position="193"/>
    </location>
</feature>
<evidence type="ECO:0000259" key="3">
    <source>
        <dbReference type="Pfam" id="PF25917"/>
    </source>
</evidence>
<evidence type="ECO:0000256" key="1">
    <source>
        <dbReference type="ARBA" id="ARBA00009477"/>
    </source>
</evidence>
<dbReference type="Proteomes" id="UP000006241">
    <property type="component" value="Unassembled WGS sequence"/>
</dbReference>
<dbReference type="Gene3D" id="1.10.287.470">
    <property type="entry name" value="Helix hairpin bin"/>
    <property type="match status" value="1"/>
</dbReference>
<dbReference type="PANTHER" id="PTHR30469">
    <property type="entry name" value="MULTIDRUG RESISTANCE PROTEIN MDTA"/>
    <property type="match status" value="1"/>
</dbReference>
<feature type="domain" description="Multidrug resistance protein MdtA-like alpha-helical hairpin" evidence="2">
    <location>
        <begin position="105"/>
        <end position="155"/>
    </location>
</feature>
<dbReference type="Pfam" id="PF25917">
    <property type="entry name" value="BSH_RND"/>
    <property type="match status" value="1"/>
</dbReference>
<organism evidence="5 6">
    <name type="scientific">Sphingobacterium spiritivorum ATCC 33300</name>
    <dbReference type="NCBI Taxonomy" id="525372"/>
    <lineage>
        <taxon>Bacteria</taxon>
        <taxon>Pseudomonadati</taxon>
        <taxon>Bacteroidota</taxon>
        <taxon>Sphingobacteriia</taxon>
        <taxon>Sphingobacteriales</taxon>
        <taxon>Sphingobacteriaceae</taxon>
        <taxon>Sphingobacterium</taxon>
    </lineage>
</organism>
<reference evidence="5 6" key="1">
    <citation type="submission" date="2009-01" db="EMBL/GenBank/DDBJ databases">
        <authorList>
            <person name="Qin X."/>
            <person name="Bachman B."/>
            <person name="Battles P."/>
            <person name="Bell A."/>
            <person name="Bess C."/>
            <person name="Bickham C."/>
            <person name="Chaboub L."/>
            <person name="Chen D."/>
            <person name="Coyle M."/>
            <person name="Deiros D.R."/>
            <person name="Dinh H."/>
            <person name="Forbes L."/>
            <person name="Fowler G."/>
            <person name="Francisco L."/>
            <person name="Fu Q."/>
            <person name="Gubbala S."/>
            <person name="Hale W."/>
            <person name="Han Y."/>
            <person name="Hemphill L."/>
            <person name="Highlander S.K."/>
            <person name="Hirani K."/>
            <person name="Hogues M."/>
            <person name="Jackson L."/>
            <person name="Jakkamsetti A."/>
            <person name="Javaid M."/>
            <person name="Jiang H."/>
            <person name="Korchina V."/>
            <person name="Kovar C."/>
            <person name="Lara F."/>
            <person name="Lee S."/>
            <person name="Mata R."/>
            <person name="Mathew T."/>
            <person name="Moen C."/>
            <person name="Morales K."/>
            <person name="Munidasa M."/>
            <person name="Nazareth L."/>
            <person name="Ngo R."/>
            <person name="Nguyen L."/>
            <person name="Okwuonu G."/>
            <person name="Ongeri F."/>
            <person name="Patil S."/>
            <person name="Petrosino J."/>
            <person name="Pham C."/>
            <person name="Pham P."/>
            <person name="Pu L.-L."/>
            <person name="Puazo M."/>
            <person name="Raj R."/>
            <person name="Reid J."/>
            <person name="Rouhana J."/>
            <person name="Saada N."/>
            <person name="Shang Y."/>
            <person name="Simmons D."/>
            <person name="Thornton R."/>
            <person name="Warren J."/>
            <person name="Weissenberger G."/>
            <person name="Zhang J."/>
            <person name="Zhang L."/>
            <person name="Zhou C."/>
            <person name="Zhu D."/>
            <person name="Muzny D."/>
            <person name="Worley K."/>
            <person name="Gibbs R."/>
        </authorList>
    </citation>
    <scope>NUCLEOTIDE SEQUENCE [LARGE SCALE GENOMIC DNA]</scope>
    <source>
        <strain evidence="5 6">ATCC 33300</strain>
    </source>
</reference>
<comment type="caution">
    <text evidence="5">The sequence shown here is derived from an EMBL/GenBank/DDBJ whole genome shotgun (WGS) entry which is preliminary data.</text>
</comment>
<evidence type="ECO:0000259" key="2">
    <source>
        <dbReference type="Pfam" id="PF25876"/>
    </source>
</evidence>
<dbReference type="PROSITE" id="PS51257">
    <property type="entry name" value="PROKAR_LIPOPROTEIN"/>
    <property type="match status" value="1"/>
</dbReference>
<dbReference type="Pfam" id="PF25954">
    <property type="entry name" value="Beta-barrel_RND_2"/>
    <property type="match status" value="1"/>
</dbReference>
<evidence type="ECO:0000313" key="5">
    <source>
        <dbReference type="EMBL" id="EEI94073.1"/>
    </source>
</evidence>